<dbReference type="AlphaFoldDB" id="A0A1S2LBB3"/>
<comment type="caution">
    <text evidence="1">The sequence shown here is derived from an EMBL/GenBank/DDBJ whole genome shotgun (WGS) entry which is preliminary data.</text>
</comment>
<protein>
    <recommendedName>
        <fullName evidence="3">Helicase XPB/Ssl2 N-terminal domain-containing protein</fullName>
    </recommendedName>
</protein>
<accession>A0A1S2LBB3</accession>
<name>A0A1S2LBB3_9BACI</name>
<reference evidence="1 2" key="1">
    <citation type="submission" date="2016-10" db="EMBL/GenBank/DDBJ databases">
        <title>Draft genome sequences of four alkaliphilic bacteria belonging to the Anaerobacillus genus.</title>
        <authorList>
            <person name="Bassil N.M."/>
            <person name="Lloyd J.R."/>
        </authorList>
    </citation>
    <scope>NUCLEOTIDE SEQUENCE [LARGE SCALE GENOMIC DNA]</scope>
    <source>
        <strain evidence="1 2">DSM 15340</strain>
    </source>
</reference>
<proteinExistence type="predicted"/>
<sequence length="570" mass="66645">MVIVKITQCLKELNDEVKKKIKEKQDELLPTETFATLEERLESPQFREKLLKTLTNVEKKYFIKFIRKYSIYHENGGKEEQLASSEEKLALLLLRQKGLLFEVETRNQHQRYVIPIEVVQSYIELTVTKGKSRLIDQDVVSTKQYLYILIEVLLFIKEEKIKKASQLDSFTDRISLTSIDGELLINYLVHERLLKKTNGGYIVLDENCDQFLKRKNKDIQQSLTLFIASHYLKDFYIVFYIVNCFRKGSITIEEIQNFVTQFGQESIVNVNAVIEQLTLLNIITKSTEGVIVVQGEEDDYYKQGQKRGMVVGKCEFLIPAYVDNEALWIFRCWGEIVQWEAMVHISFKRETILNALTMNRDVQKLFDHLEKFIAKVDVSAFEETVKKWLEHGRPIKKKTKLTLYEVTEKLHVKYIEQHWQHWWAKSDSGITIEKEFEAKFEQLLQKCSVTVVMADNKEHELQPPSPITVNNSFPDFGDVFPEVEKLPKQWFSLTAYEEKALQRIIKQAIILKIPIEVKNKNEDIIIVHPLKIQIENGSYTVLGQDNKSVSLQQIKKLAIVHPLKNLNLKK</sequence>
<organism evidence="1 2">
    <name type="scientific">Anaerobacillus arseniciselenatis</name>
    <dbReference type="NCBI Taxonomy" id="85682"/>
    <lineage>
        <taxon>Bacteria</taxon>
        <taxon>Bacillati</taxon>
        <taxon>Bacillota</taxon>
        <taxon>Bacilli</taxon>
        <taxon>Bacillales</taxon>
        <taxon>Bacillaceae</taxon>
        <taxon>Anaerobacillus</taxon>
    </lineage>
</organism>
<gene>
    <name evidence="1" type="ORF">BKP35_14950</name>
</gene>
<evidence type="ECO:0000313" key="2">
    <source>
        <dbReference type="Proteomes" id="UP000180098"/>
    </source>
</evidence>
<dbReference type="OrthoDB" id="2842798at2"/>
<dbReference type="EMBL" id="MLQQ01000042">
    <property type="protein sequence ID" value="OIJ09782.1"/>
    <property type="molecule type" value="Genomic_DNA"/>
</dbReference>
<evidence type="ECO:0000313" key="1">
    <source>
        <dbReference type="EMBL" id="OIJ09782.1"/>
    </source>
</evidence>
<evidence type="ECO:0008006" key="3">
    <source>
        <dbReference type="Google" id="ProtNLM"/>
    </source>
</evidence>
<dbReference type="RefSeq" id="WP_071314171.1">
    <property type="nucleotide sequence ID" value="NZ_MLQQ01000042.1"/>
</dbReference>
<dbReference type="Proteomes" id="UP000180098">
    <property type="component" value="Unassembled WGS sequence"/>
</dbReference>
<keyword evidence="2" id="KW-1185">Reference proteome</keyword>